<name>A0A4D6HBJ2_9EURY</name>
<accession>A0A4D6HBJ2</accession>
<evidence type="ECO:0000256" key="1">
    <source>
        <dbReference type="SAM" id="Phobius"/>
    </source>
</evidence>
<dbReference type="GeneID" id="39847793"/>
<dbReference type="KEGG" id="hsn:DV733_07965"/>
<dbReference type="STRING" id="1457250.GCA_000755225_01312"/>
<proteinExistence type="predicted"/>
<organism evidence="2 3">
    <name type="scientific">Halapricum salinum</name>
    <dbReference type="NCBI Taxonomy" id="1457250"/>
    <lineage>
        <taxon>Archaea</taxon>
        <taxon>Methanobacteriati</taxon>
        <taxon>Methanobacteriota</taxon>
        <taxon>Stenosarchaea group</taxon>
        <taxon>Halobacteria</taxon>
        <taxon>Halobacteriales</taxon>
        <taxon>Haloarculaceae</taxon>
        <taxon>Halapricum</taxon>
    </lineage>
</organism>
<dbReference type="AlphaFoldDB" id="A0A4D6HBJ2"/>
<keyword evidence="3" id="KW-1185">Reference proteome</keyword>
<feature type="transmembrane region" description="Helical" evidence="1">
    <location>
        <begin position="35"/>
        <end position="53"/>
    </location>
</feature>
<dbReference type="EMBL" id="CP031310">
    <property type="protein sequence ID" value="QCC51180.1"/>
    <property type="molecule type" value="Genomic_DNA"/>
</dbReference>
<evidence type="ECO:0000313" key="2">
    <source>
        <dbReference type="EMBL" id="QCC51180.1"/>
    </source>
</evidence>
<evidence type="ECO:0000313" key="3">
    <source>
        <dbReference type="Proteomes" id="UP000296706"/>
    </source>
</evidence>
<gene>
    <name evidence="2" type="ORF">DV733_07965</name>
</gene>
<feature type="transmembrane region" description="Helical" evidence="1">
    <location>
        <begin position="60"/>
        <end position="80"/>
    </location>
</feature>
<dbReference type="RefSeq" id="WP_049995207.1">
    <property type="nucleotide sequence ID" value="NZ_CP031310.1"/>
</dbReference>
<keyword evidence="1" id="KW-1133">Transmembrane helix</keyword>
<dbReference type="Proteomes" id="UP000296706">
    <property type="component" value="Chromosome"/>
</dbReference>
<sequence>MRRLSTIVLLILAVQPALGHTTGQPHTETSPVPPVVLAAGLFVFGTTLVLEYRDLLSRRLTIAGLGVGVVLSGVGAGLFLT</sequence>
<protein>
    <submittedName>
        <fullName evidence="2">Uncharacterized protein</fullName>
    </submittedName>
</protein>
<reference evidence="2 3" key="1">
    <citation type="journal article" date="2019" name="Nat. Commun.">
        <title>A new type of DNA phosphorothioation-based antiviral system in archaea.</title>
        <authorList>
            <person name="Xiong L."/>
            <person name="Liu S."/>
            <person name="Chen S."/>
            <person name="Xiao Y."/>
            <person name="Zhu B."/>
            <person name="Gao Y."/>
            <person name="Zhang Y."/>
            <person name="Chen B."/>
            <person name="Luo J."/>
            <person name="Deng Z."/>
            <person name="Chen X."/>
            <person name="Wang L."/>
            <person name="Chen S."/>
        </authorList>
    </citation>
    <scope>NUCLEOTIDE SEQUENCE [LARGE SCALE GENOMIC DNA]</scope>
    <source>
        <strain evidence="2 3">CBA1105</strain>
    </source>
</reference>
<keyword evidence="1" id="KW-0472">Membrane</keyword>
<keyword evidence="1" id="KW-0812">Transmembrane</keyword>